<gene>
    <name evidence="5" type="ORF">GD627_03860</name>
</gene>
<evidence type="ECO:0000259" key="4">
    <source>
        <dbReference type="Pfam" id="PF13472"/>
    </source>
</evidence>
<evidence type="ECO:0000313" key="6">
    <source>
        <dbReference type="Proteomes" id="UP000326852"/>
    </source>
</evidence>
<evidence type="ECO:0000256" key="2">
    <source>
        <dbReference type="PIRSR" id="PIRSR637460-2"/>
    </source>
</evidence>
<feature type="compositionally biased region" description="Gly residues" evidence="3">
    <location>
        <begin position="91"/>
        <end position="127"/>
    </location>
</feature>
<feature type="region of interest" description="Disordered" evidence="3">
    <location>
        <begin position="76"/>
        <end position="127"/>
    </location>
</feature>
<dbReference type="PANTHER" id="PTHR37981">
    <property type="entry name" value="LIPASE 2"/>
    <property type="match status" value="1"/>
</dbReference>
<feature type="disulfide bond" evidence="2">
    <location>
        <begin position="155"/>
        <end position="180"/>
    </location>
</feature>
<organism evidence="5 6">
    <name type="scientific">Arthrobacter yangruifuii</name>
    <dbReference type="NCBI Taxonomy" id="2606616"/>
    <lineage>
        <taxon>Bacteria</taxon>
        <taxon>Bacillati</taxon>
        <taxon>Actinomycetota</taxon>
        <taxon>Actinomycetes</taxon>
        <taxon>Micrococcales</taxon>
        <taxon>Micrococcaceae</taxon>
        <taxon>Arthrobacter</taxon>
    </lineage>
</organism>
<protein>
    <recommendedName>
        <fullName evidence="4">SGNH hydrolase-type esterase domain-containing protein</fullName>
    </recommendedName>
</protein>
<feature type="active site" description="Nucleophile" evidence="1">
    <location>
        <position position="141"/>
    </location>
</feature>
<sequence>MPRRPAVIRAPGQRIKSVTIAAALMLRQTVGLDVVVSAALRSAKMSPTQHLSFRAKSAVVVLAGAALLAGGTTPAVAGSSGGDSVQHRGGHGGGHGNGQGTGHGGGHGAGHSSGHGGGHGAGHGAGHGSGRDVDYVAFGDSYASGFGGGPLLDACGRTAQGYPALLDALNRVDLDTDATCAGATALTTPADTPVDLPEQITGAVAQGKLTSRTDVVTVTIGGNDVQFVTVVAACAGAQLPATCAPAIEQASAYAQTVLAPQLAAEFARITAAAPRATLVVTGYPHLFETVAAGPLSAEAVALFNQGTDALNAVIAGQVPENGEFVDVVDEFAGHGVGSPDSWIIFEQGNPFNLHPTETGYRDGYTAAVLADAGGEFQAGGCRGRR</sequence>
<dbReference type="InterPro" id="IPR013830">
    <property type="entry name" value="SGNH_hydro"/>
</dbReference>
<proteinExistence type="predicted"/>
<accession>A0A5N6MTF3</accession>
<evidence type="ECO:0000313" key="5">
    <source>
        <dbReference type="EMBL" id="KAD4060202.1"/>
    </source>
</evidence>
<dbReference type="GO" id="GO:0004806">
    <property type="term" value="F:triacylglycerol lipase activity"/>
    <property type="evidence" value="ECO:0007669"/>
    <property type="project" value="TreeGrafter"/>
</dbReference>
<dbReference type="PANTHER" id="PTHR37981:SF1">
    <property type="entry name" value="SGNH HYDROLASE-TYPE ESTERASE DOMAIN-CONTAINING PROTEIN"/>
    <property type="match status" value="1"/>
</dbReference>
<dbReference type="InterPro" id="IPR036514">
    <property type="entry name" value="SGNH_hydro_sf"/>
</dbReference>
<feature type="disulfide bond" evidence="2">
    <location>
        <begin position="234"/>
        <end position="243"/>
    </location>
</feature>
<dbReference type="Proteomes" id="UP000326852">
    <property type="component" value="Unassembled WGS sequence"/>
</dbReference>
<dbReference type="CDD" id="cd01823">
    <property type="entry name" value="SEST_like"/>
    <property type="match status" value="1"/>
</dbReference>
<dbReference type="EMBL" id="VTFX01000001">
    <property type="protein sequence ID" value="KAD4060202.1"/>
    <property type="molecule type" value="Genomic_DNA"/>
</dbReference>
<evidence type="ECO:0000256" key="3">
    <source>
        <dbReference type="SAM" id="MobiDB-lite"/>
    </source>
</evidence>
<dbReference type="Pfam" id="PF13472">
    <property type="entry name" value="Lipase_GDSL_2"/>
    <property type="match status" value="1"/>
</dbReference>
<dbReference type="SUPFAM" id="SSF52266">
    <property type="entry name" value="SGNH hydrolase"/>
    <property type="match status" value="1"/>
</dbReference>
<dbReference type="Gene3D" id="3.40.50.1110">
    <property type="entry name" value="SGNH hydrolase"/>
    <property type="match status" value="1"/>
</dbReference>
<reference evidence="5 6" key="1">
    <citation type="submission" date="2019-08" db="EMBL/GenBank/DDBJ databases">
        <title>Arthrobacter sp. nov., isolated from plateau pika and Tibetan wild ass.</title>
        <authorList>
            <person name="Ge Y."/>
        </authorList>
    </citation>
    <scope>NUCLEOTIDE SEQUENCE [LARGE SCALE GENOMIC DNA]</scope>
    <source>
        <strain evidence="5 6">785</strain>
    </source>
</reference>
<evidence type="ECO:0000256" key="1">
    <source>
        <dbReference type="PIRSR" id="PIRSR637460-1"/>
    </source>
</evidence>
<dbReference type="InterPro" id="IPR037460">
    <property type="entry name" value="SEST-like"/>
</dbReference>
<keyword evidence="6" id="KW-1185">Reference proteome</keyword>
<dbReference type="AlphaFoldDB" id="A0A5N6MTF3"/>
<dbReference type="GO" id="GO:0019433">
    <property type="term" value="P:triglyceride catabolic process"/>
    <property type="evidence" value="ECO:0007669"/>
    <property type="project" value="TreeGrafter"/>
</dbReference>
<name>A0A5N6MTF3_9MICC</name>
<comment type="caution">
    <text evidence="5">The sequence shown here is derived from an EMBL/GenBank/DDBJ whole genome shotgun (WGS) entry which is preliminary data.</text>
</comment>
<feature type="domain" description="SGNH hydrolase-type esterase" evidence="4">
    <location>
        <begin position="137"/>
        <end position="361"/>
    </location>
</feature>
<keyword evidence="2" id="KW-1015">Disulfide bond</keyword>
<feature type="active site" evidence="1">
    <location>
        <position position="354"/>
    </location>
</feature>